<organism evidence="5 6">
    <name type="scientific">Anaerocolumna aminovalerica</name>
    <dbReference type="NCBI Taxonomy" id="1527"/>
    <lineage>
        <taxon>Bacteria</taxon>
        <taxon>Bacillati</taxon>
        <taxon>Bacillota</taxon>
        <taxon>Clostridia</taxon>
        <taxon>Lachnospirales</taxon>
        <taxon>Lachnospiraceae</taxon>
        <taxon>Anaerocolumna</taxon>
    </lineage>
</organism>
<dbReference type="OrthoDB" id="9794330at2"/>
<feature type="domain" description="HTH arsR-type" evidence="4">
    <location>
        <begin position="22"/>
        <end position="116"/>
    </location>
</feature>
<dbReference type="InterPro" id="IPR011991">
    <property type="entry name" value="ArsR-like_HTH"/>
</dbReference>
<sequence length="128" mass="14402">MDKKCLPHNHGQNIEMILEKMPEENYFSDASAVFQQLCDGTRLRILWLLCHCEECGINIAAAIGMSTAAVSHHLKSLKLSGLISSRRDGKEVYYTLADTETARLTHQMIDNFFQMACPNKGIADHMNC</sequence>
<dbReference type="SMART" id="SM00418">
    <property type="entry name" value="HTH_ARSR"/>
    <property type="match status" value="1"/>
</dbReference>
<dbReference type="PROSITE" id="PS50987">
    <property type="entry name" value="HTH_ARSR_2"/>
    <property type="match status" value="1"/>
</dbReference>
<dbReference type="InterPro" id="IPR051011">
    <property type="entry name" value="Metal_resp_trans_reg"/>
</dbReference>
<dbReference type="InterPro" id="IPR036390">
    <property type="entry name" value="WH_DNA-bd_sf"/>
</dbReference>
<dbReference type="PANTHER" id="PTHR43132">
    <property type="entry name" value="ARSENICAL RESISTANCE OPERON REPRESSOR ARSR-RELATED"/>
    <property type="match status" value="1"/>
</dbReference>
<dbReference type="Gene3D" id="1.10.10.10">
    <property type="entry name" value="Winged helix-like DNA-binding domain superfamily/Winged helix DNA-binding domain"/>
    <property type="match status" value="1"/>
</dbReference>
<keyword evidence="6" id="KW-1185">Reference proteome</keyword>
<dbReference type="GO" id="GO:0003677">
    <property type="term" value="F:DNA binding"/>
    <property type="evidence" value="ECO:0007669"/>
    <property type="project" value="UniProtKB-KW"/>
</dbReference>
<evidence type="ECO:0000313" key="6">
    <source>
        <dbReference type="Proteomes" id="UP000198806"/>
    </source>
</evidence>
<gene>
    <name evidence="5" type="ORF">SAMN04489757_101213</name>
</gene>
<keyword evidence="1" id="KW-0805">Transcription regulation</keyword>
<dbReference type="Proteomes" id="UP000198806">
    <property type="component" value="Unassembled WGS sequence"/>
</dbReference>
<keyword evidence="3" id="KW-0804">Transcription</keyword>
<evidence type="ECO:0000313" key="5">
    <source>
        <dbReference type="EMBL" id="SFN78090.1"/>
    </source>
</evidence>
<dbReference type="STRING" id="1527.SAMN04489757_101213"/>
<dbReference type="InterPro" id="IPR001845">
    <property type="entry name" value="HTH_ArsR_DNA-bd_dom"/>
</dbReference>
<protein>
    <submittedName>
        <fullName evidence="5">DNA-binding transcriptional regulator, ArsR family</fullName>
    </submittedName>
</protein>
<dbReference type="SUPFAM" id="SSF46785">
    <property type="entry name" value="Winged helix' DNA-binding domain"/>
    <property type="match status" value="1"/>
</dbReference>
<dbReference type="GO" id="GO:0003700">
    <property type="term" value="F:DNA-binding transcription factor activity"/>
    <property type="evidence" value="ECO:0007669"/>
    <property type="project" value="InterPro"/>
</dbReference>
<evidence type="ECO:0000256" key="2">
    <source>
        <dbReference type="ARBA" id="ARBA00023125"/>
    </source>
</evidence>
<name>A0A1I5BTR3_9FIRM</name>
<dbReference type="RefSeq" id="WP_091683719.1">
    <property type="nucleotide sequence ID" value="NZ_BAABFM010000003.1"/>
</dbReference>
<evidence type="ECO:0000259" key="4">
    <source>
        <dbReference type="PROSITE" id="PS50987"/>
    </source>
</evidence>
<dbReference type="Pfam" id="PF01022">
    <property type="entry name" value="HTH_5"/>
    <property type="match status" value="1"/>
</dbReference>
<accession>A0A1I5BTR3</accession>
<proteinExistence type="predicted"/>
<dbReference type="NCBIfam" id="NF033788">
    <property type="entry name" value="HTH_metalloreg"/>
    <property type="match status" value="1"/>
</dbReference>
<dbReference type="InterPro" id="IPR036388">
    <property type="entry name" value="WH-like_DNA-bd_sf"/>
</dbReference>
<keyword evidence="2 5" id="KW-0238">DNA-binding</keyword>
<dbReference type="AlphaFoldDB" id="A0A1I5BTR3"/>
<dbReference type="EMBL" id="FOWD01000001">
    <property type="protein sequence ID" value="SFN78090.1"/>
    <property type="molecule type" value="Genomic_DNA"/>
</dbReference>
<dbReference type="PRINTS" id="PR00778">
    <property type="entry name" value="HTHARSR"/>
</dbReference>
<dbReference type="CDD" id="cd00090">
    <property type="entry name" value="HTH_ARSR"/>
    <property type="match status" value="1"/>
</dbReference>
<reference evidence="5 6" key="1">
    <citation type="submission" date="2016-10" db="EMBL/GenBank/DDBJ databases">
        <authorList>
            <person name="de Groot N.N."/>
        </authorList>
    </citation>
    <scope>NUCLEOTIDE SEQUENCE [LARGE SCALE GENOMIC DNA]</scope>
    <source>
        <strain evidence="5 6">DSM 1283</strain>
    </source>
</reference>
<evidence type="ECO:0000256" key="3">
    <source>
        <dbReference type="ARBA" id="ARBA00023163"/>
    </source>
</evidence>
<evidence type="ECO:0000256" key="1">
    <source>
        <dbReference type="ARBA" id="ARBA00023015"/>
    </source>
</evidence>
<dbReference type="PANTHER" id="PTHR43132:SF6">
    <property type="entry name" value="HTH-TYPE TRANSCRIPTIONAL REPRESSOR CZRA"/>
    <property type="match status" value="1"/>
</dbReference>